<dbReference type="NCBIfam" id="TIGR01182">
    <property type="entry name" value="eda"/>
    <property type="match status" value="1"/>
</dbReference>
<evidence type="ECO:0000256" key="6">
    <source>
        <dbReference type="ARBA" id="ARBA00023239"/>
    </source>
</evidence>
<dbReference type="NCBIfam" id="NF004325">
    <property type="entry name" value="PRK05718.1"/>
    <property type="match status" value="1"/>
</dbReference>
<dbReference type="GO" id="GO:0008675">
    <property type="term" value="F:2-dehydro-3-deoxy-phosphogluconate aldolase activity"/>
    <property type="evidence" value="ECO:0007669"/>
    <property type="project" value="UniProtKB-EC"/>
</dbReference>
<dbReference type="EC" id="4.1.2.14" evidence="5"/>
<evidence type="ECO:0000256" key="5">
    <source>
        <dbReference type="ARBA" id="ARBA00013063"/>
    </source>
</evidence>
<keyword evidence="6 8" id="KW-0456">Lyase</keyword>
<comment type="pathway">
    <text evidence="2">Carbohydrate acid metabolism; 2-dehydro-3-deoxy-D-gluconate degradation; D-glyceraldehyde 3-phosphate and pyruvate from 2-dehydro-3-deoxy-D-gluconate: step 2/2.</text>
</comment>
<dbReference type="InterPro" id="IPR000887">
    <property type="entry name" value="Aldlse_KDPG_KHG"/>
</dbReference>
<protein>
    <recommendedName>
        <fullName evidence="5">2-dehydro-3-deoxy-phosphogluconate aldolase</fullName>
        <ecNumber evidence="5">4.1.2.14</ecNumber>
    </recommendedName>
</protein>
<sequence>MSTVLHPTATLDALLTRDPVVPVVVLDKAADAIPLAQALLDGGLRSIELTLRTPAALSAIERIASAVPEIAVGAGTVLSAAQARDARTAGASFLVTPGATERLLDALTDEELPFLPGCATASELLALHERGLRHAKFFPAVAAGGIPALRALGAPFAEMRFCPTGGIDVASAPDWLALSNVLCVGGSWIATRQQIADGAWKQISEQARAAAALRA</sequence>
<evidence type="ECO:0000313" key="9">
    <source>
        <dbReference type="Proteomes" id="UP001284601"/>
    </source>
</evidence>
<evidence type="ECO:0000256" key="1">
    <source>
        <dbReference type="ARBA" id="ARBA00000654"/>
    </source>
</evidence>
<dbReference type="PROSITE" id="PS00159">
    <property type="entry name" value="ALDOLASE_KDPG_KHG_1"/>
    <property type="match status" value="1"/>
</dbReference>
<dbReference type="SUPFAM" id="SSF51569">
    <property type="entry name" value="Aldolase"/>
    <property type="match status" value="1"/>
</dbReference>
<evidence type="ECO:0000256" key="3">
    <source>
        <dbReference type="ARBA" id="ARBA00006906"/>
    </source>
</evidence>
<dbReference type="PANTHER" id="PTHR30246:SF1">
    <property type="entry name" value="2-DEHYDRO-3-DEOXY-6-PHOSPHOGALACTONATE ALDOLASE-RELATED"/>
    <property type="match status" value="1"/>
</dbReference>
<dbReference type="GO" id="GO:0008700">
    <property type="term" value="F:(R,S)-4-hydroxy-2-oxoglutarate aldolase activity"/>
    <property type="evidence" value="ECO:0007669"/>
    <property type="project" value="UniProtKB-EC"/>
</dbReference>
<dbReference type="InterPro" id="IPR013785">
    <property type="entry name" value="Aldolase_TIM"/>
</dbReference>
<accession>A0ABU4HT28</accession>
<dbReference type="EMBL" id="JAWSTH010000055">
    <property type="protein sequence ID" value="MDW5596428.1"/>
    <property type="molecule type" value="Genomic_DNA"/>
</dbReference>
<dbReference type="PANTHER" id="PTHR30246">
    <property type="entry name" value="2-KETO-3-DEOXY-6-PHOSPHOGLUCONATE ALDOLASE"/>
    <property type="match status" value="1"/>
</dbReference>
<proteinExistence type="inferred from homology"/>
<comment type="similarity">
    <text evidence="3">Belongs to the KHG/KDPG aldolase family.</text>
</comment>
<evidence type="ECO:0000256" key="7">
    <source>
        <dbReference type="ARBA" id="ARBA00023277"/>
    </source>
</evidence>
<reference evidence="9" key="1">
    <citation type="submission" date="2023-07" db="EMBL/GenBank/DDBJ databases">
        <title>Conexibacter stalactiti sp. nov., isolated from stalactites in a lava cave and emended description of the genus Conexibacter.</title>
        <authorList>
            <person name="Lee S.D."/>
        </authorList>
    </citation>
    <scope>NUCLEOTIDE SEQUENCE [LARGE SCALE GENOMIC DNA]</scope>
    <source>
        <strain evidence="9">KCTC 39840</strain>
    </source>
</reference>
<evidence type="ECO:0000256" key="2">
    <source>
        <dbReference type="ARBA" id="ARBA00004736"/>
    </source>
</evidence>
<dbReference type="Proteomes" id="UP001284601">
    <property type="component" value="Unassembled WGS sequence"/>
</dbReference>
<evidence type="ECO:0000256" key="4">
    <source>
        <dbReference type="ARBA" id="ARBA00011233"/>
    </source>
</evidence>
<gene>
    <name evidence="8" type="primary">eda</name>
    <name evidence="8" type="ORF">R7226_18925</name>
</gene>
<comment type="subunit">
    <text evidence="4">Homotrimer.</text>
</comment>
<dbReference type="RefSeq" id="WP_318598812.1">
    <property type="nucleotide sequence ID" value="NZ_JAWSTH010000055.1"/>
</dbReference>
<dbReference type="Gene3D" id="3.20.20.70">
    <property type="entry name" value="Aldolase class I"/>
    <property type="match status" value="1"/>
</dbReference>
<keyword evidence="7" id="KW-0119">Carbohydrate metabolism</keyword>
<dbReference type="Pfam" id="PF01081">
    <property type="entry name" value="Aldolase"/>
    <property type="match status" value="1"/>
</dbReference>
<organism evidence="8 9">
    <name type="scientific">Conexibacter stalactiti</name>
    <dbReference type="NCBI Taxonomy" id="1940611"/>
    <lineage>
        <taxon>Bacteria</taxon>
        <taxon>Bacillati</taxon>
        <taxon>Actinomycetota</taxon>
        <taxon>Thermoleophilia</taxon>
        <taxon>Solirubrobacterales</taxon>
        <taxon>Conexibacteraceae</taxon>
        <taxon>Conexibacter</taxon>
    </lineage>
</organism>
<dbReference type="InterPro" id="IPR031337">
    <property type="entry name" value="KDPG/KHG_AS_1"/>
</dbReference>
<name>A0ABU4HT28_9ACTN</name>
<dbReference type="CDD" id="cd00452">
    <property type="entry name" value="KDPG_aldolase"/>
    <property type="match status" value="1"/>
</dbReference>
<comment type="caution">
    <text evidence="8">The sequence shown here is derived from an EMBL/GenBank/DDBJ whole genome shotgun (WGS) entry which is preliminary data.</text>
</comment>
<evidence type="ECO:0000313" key="8">
    <source>
        <dbReference type="EMBL" id="MDW5596428.1"/>
    </source>
</evidence>
<comment type="catalytic activity">
    <reaction evidence="1">
        <text>2-dehydro-3-deoxy-6-phospho-D-gluconate = D-glyceraldehyde 3-phosphate + pyruvate</text>
        <dbReference type="Rhea" id="RHEA:17089"/>
        <dbReference type="ChEBI" id="CHEBI:15361"/>
        <dbReference type="ChEBI" id="CHEBI:57569"/>
        <dbReference type="ChEBI" id="CHEBI:59776"/>
        <dbReference type="EC" id="4.1.2.14"/>
    </reaction>
</comment>
<keyword evidence="9" id="KW-1185">Reference proteome</keyword>